<proteinExistence type="predicted"/>
<gene>
    <name evidence="1" type="ORF">ARMGADRAFT_1083800</name>
</gene>
<dbReference type="Proteomes" id="UP000217790">
    <property type="component" value="Unassembled WGS sequence"/>
</dbReference>
<dbReference type="AlphaFoldDB" id="A0A2H3DEH9"/>
<reference evidence="2" key="1">
    <citation type="journal article" date="2017" name="Nat. Ecol. Evol.">
        <title>Genome expansion and lineage-specific genetic innovations in the forest pathogenic fungi Armillaria.</title>
        <authorList>
            <person name="Sipos G."/>
            <person name="Prasanna A.N."/>
            <person name="Walter M.C."/>
            <person name="O'Connor E."/>
            <person name="Balint B."/>
            <person name="Krizsan K."/>
            <person name="Kiss B."/>
            <person name="Hess J."/>
            <person name="Varga T."/>
            <person name="Slot J."/>
            <person name="Riley R."/>
            <person name="Boka B."/>
            <person name="Rigling D."/>
            <person name="Barry K."/>
            <person name="Lee J."/>
            <person name="Mihaltcheva S."/>
            <person name="LaButti K."/>
            <person name="Lipzen A."/>
            <person name="Waldron R."/>
            <person name="Moloney N.M."/>
            <person name="Sperisen C."/>
            <person name="Kredics L."/>
            <person name="Vagvoelgyi C."/>
            <person name="Patrignani A."/>
            <person name="Fitzpatrick D."/>
            <person name="Nagy I."/>
            <person name="Doyle S."/>
            <person name="Anderson J.B."/>
            <person name="Grigoriev I.V."/>
            <person name="Gueldener U."/>
            <person name="Muensterkoetter M."/>
            <person name="Nagy L.G."/>
        </authorList>
    </citation>
    <scope>NUCLEOTIDE SEQUENCE [LARGE SCALE GENOMIC DNA]</scope>
    <source>
        <strain evidence="2">Ar21-2</strain>
    </source>
</reference>
<keyword evidence="2" id="KW-1185">Reference proteome</keyword>
<dbReference type="EMBL" id="KZ293669">
    <property type="protein sequence ID" value="PBK89258.1"/>
    <property type="molecule type" value="Genomic_DNA"/>
</dbReference>
<organism evidence="1 2">
    <name type="scientific">Armillaria gallica</name>
    <name type="common">Bulbous honey fungus</name>
    <name type="synonym">Armillaria bulbosa</name>
    <dbReference type="NCBI Taxonomy" id="47427"/>
    <lineage>
        <taxon>Eukaryota</taxon>
        <taxon>Fungi</taxon>
        <taxon>Dikarya</taxon>
        <taxon>Basidiomycota</taxon>
        <taxon>Agaricomycotina</taxon>
        <taxon>Agaricomycetes</taxon>
        <taxon>Agaricomycetidae</taxon>
        <taxon>Agaricales</taxon>
        <taxon>Marasmiineae</taxon>
        <taxon>Physalacriaceae</taxon>
        <taxon>Armillaria</taxon>
    </lineage>
</organism>
<evidence type="ECO:0000313" key="2">
    <source>
        <dbReference type="Proteomes" id="UP000217790"/>
    </source>
</evidence>
<name>A0A2H3DEH9_ARMGA</name>
<dbReference type="InParanoid" id="A0A2H3DEH9"/>
<sequence>MLDARLDGRVQSSLTFSDLHPPEGTCTSAKPHPERLLKALENAAWDTQPQKKFLPSDASCEQAHRLIILSGPIDVSLERLEPNRVTSRKLFDSVREDVLEEETPSVQGKAQESLIESDHKKITVTWFRDGIEGGHFVAVTDESFEGTLSANVKKTTSNLDPRYSLEK</sequence>
<evidence type="ECO:0000313" key="1">
    <source>
        <dbReference type="EMBL" id="PBK89258.1"/>
    </source>
</evidence>
<protein>
    <submittedName>
        <fullName evidence="1">Uncharacterized protein</fullName>
    </submittedName>
</protein>
<accession>A0A2H3DEH9</accession>